<protein>
    <submittedName>
        <fullName evidence="3">Mammalian cell entry protein</fullName>
    </submittedName>
</protein>
<organism evidence="3 4">
    <name type="scientific">Mycobacteroides chelonae</name>
    <name type="common">Mycobacterium chelonae</name>
    <dbReference type="NCBI Taxonomy" id="1774"/>
    <lineage>
        <taxon>Bacteria</taxon>
        <taxon>Bacillati</taxon>
        <taxon>Actinomycetota</taxon>
        <taxon>Actinomycetes</taxon>
        <taxon>Mycobacteriales</taxon>
        <taxon>Mycobacteriaceae</taxon>
        <taxon>Mycobacteroides</taxon>
    </lineage>
</organism>
<dbReference type="PANTHER" id="PTHR33371:SF15">
    <property type="entry name" value="LIPOPROTEIN LPRN"/>
    <property type="match status" value="1"/>
</dbReference>
<dbReference type="Proteomes" id="UP000180043">
    <property type="component" value="Unassembled WGS sequence"/>
</dbReference>
<gene>
    <name evidence="3" type="ORF">BKG82_10850</name>
</gene>
<dbReference type="GO" id="GO:0005576">
    <property type="term" value="C:extracellular region"/>
    <property type="evidence" value="ECO:0007669"/>
    <property type="project" value="TreeGrafter"/>
</dbReference>
<evidence type="ECO:0000259" key="2">
    <source>
        <dbReference type="Pfam" id="PF02470"/>
    </source>
</evidence>
<accession>A0A1S1LRS5</accession>
<dbReference type="AlphaFoldDB" id="A0A1S1LRS5"/>
<comment type="caution">
    <text evidence="3">The sequence shown here is derived from an EMBL/GenBank/DDBJ whole genome shotgun (WGS) entry which is preliminary data.</text>
</comment>
<evidence type="ECO:0000313" key="4">
    <source>
        <dbReference type="Proteomes" id="UP000180043"/>
    </source>
</evidence>
<dbReference type="PANTHER" id="PTHR33371">
    <property type="entry name" value="INTERMEMBRANE PHOSPHOLIPID TRANSPORT SYSTEM BINDING PROTEIN MLAD-RELATED"/>
    <property type="match status" value="1"/>
</dbReference>
<reference evidence="3 4" key="1">
    <citation type="submission" date="2016-10" db="EMBL/GenBank/DDBJ databases">
        <title>Evaluation of Human, Veterinary and Environmental Mycobacterium chelonae Isolates by Core Genome Phylogenomic Analysis, Targeted Gene Comparison, and Anti-microbial Susceptibility Patterns: A Tale of Mistaken Identities.</title>
        <authorList>
            <person name="Fogelson S.B."/>
            <person name="Camus A.C."/>
            <person name="Lorenz W."/>
            <person name="Vasireddy R."/>
            <person name="Vasireddy S."/>
            <person name="Smith T."/>
            <person name="Brown-Elliott B.A."/>
            <person name="Wallace R.J.Jr."/>
            <person name="Hasan N.A."/>
            <person name="Reischl U."/>
            <person name="Sanchez S."/>
        </authorList>
    </citation>
    <scope>NUCLEOTIDE SEQUENCE [LARGE SCALE GENOMIC DNA]</scope>
    <source>
        <strain evidence="3 4">15515</strain>
    </source>
</reference>
<dbReference type="Pfam" id="PF02470">
    <property type="entry name" value="MlaD"/>
    <property type="match status" value="1"/>
</dbReference>
<feature type="region of interest" description="Disordered" evidence="1">
    <location>
        <begin position="369"/>
        <end position="402"/>
    </location>
</feature>
<evidence type="ECO:0000313" key="3">
    <source>
        <dbReference type="EMBL" id="OHU58098.1"/>
    </source>
</evidence>
<dbReference type="EMBL" id="MLIQ01000013">
    <property type="protein sequence ID" value="OHU58098.1"/>
    <property type="molecule type" value="Genomic_DNA"/>
</dbReference>
<evidence type="ECO:0000256" key="1">
    <source>
        <dbReference type="SAM" id="MobiDB-lite"/>
    </source>
</evidence>
<proteinExistence type="predicted"/>
<feature type="compositionally biased region" description="Pro residues" evidence="1">
    <location>
        <begin position="392"/>
        <end position="402"/>
    </location>
</feature>
<dbReference type="RefSeq" id="WP_057967157.1">
    <property type="nucleotide sequence ID" value="NZ_MLII01000030.1"/>
</dbReference>
<dbReference type="InterPro" id="IPR052336">
    <property type="entry name" value="MlaD_Phospholipid_Transporter"/>
</dbReference>
<dbReference type="InterPro" id="IPR003399">
    <property type="entry name" value="Mce/MlaD"/>
</dbReference>
<dbReference type="PROSITE" id="PS51257">
    <property type="entry name" value="PROKAR_LIPOPROTEIN"/>
    <property type="match status" value="1"/>
</dbReference>
<sequence length="402" mass="41522">MNRLKKFAGITAGAVVLLTSGCGTNGLASLPLPAPGMSGGSYGLTAIFTNILNLPSRAKVKLGGADIGEVDSMSTRNYTAVVTMRIRTDVEIPKGTTVELRTATPLGDVFVALKPPRPADPNAPLLRDGDTFGLDSTTAAATVEALLSSAAIIVNGGAVRNLTGTINGLGRATGTNGQAFGDLIGKSNRLLGTLNARSGQLDGALRDTAQLAAELNTRHETVSELLTAVAPATDTLSANATHIADLADQVGVVTKQLSKFPSIAGTDTSGRSVIADFNTLSRSFNDIAVSPDTSIAALNRLMPPIVKIMAGSAFATKVSIDKIALGSIPDIGYLGDPGFHGPKRYDWAKLVGSFKYTLWRLQERVVGKGPDAPTVPMRPSPTEPGVIEPVPGAAPVPQGPPR</sequence>
<feature type="domain" description="Mce/MlaD" evidence="2">
    <location>
        <begin position="41"/>
        <end position="116"/>
    </location>
</feature>
<name>A0A1S1LRS5_MYCCH</name>